<dbReference type="InterPro" id="IPR000232">
    <property type="entry name" value="HSF_DNA-bd"/>
</dbReference>
<dbReference type="GO" id="GO:0005634">
    <property type="term" value="C:nucleus"/>
    <property type="evidence" value="ECO:0007669"/>
    <property type="project" value="UniProtKB-SubCell"/>
</dbReference>
<evidence type="ECO:0000256" key="5">
    <source>
        <dbReference type="RuleBase" id="RU004020"/>
    </source>
</evidence>
<reference evidence="10" key="1">
    <citation type="submission" date="2013-01" db="EMBL/GenBank/DDBJ databases">
        <title>Draft Genome Sequence of a Mulberry Tree, Morus notabilis C.K. Schneid.</title>
        <authorList>
            <person name="He N."/>
            <person name="Zhao S."/>
        </authorList>
    </citation>
    <scope>NUCLEOTIDE SEQUENCE</scope>
</reference>
<dbReference type="GO" id="GO:0000978">
    <property type="term" value="F:RNA polymerase II cis-regulatory region sequence-specific DNA binding"/>
    <property type="evidence" value="ECO:0007669"/>
    <property type="project" value="TreeGrafter"/>
</dbReference>
<dbReference type="KEGG" id="mnt:21397663"/>
<keyword evidence="10" id="KW-1185">Reference proteome</keyword>
<proteinExistence type="inferred from homology"/>
<dbReference type="PANTHER" id="PTHR10015">
    <property type="entry name" value="HEAT SHOCK TRANSCRIPTION FACTOR"/>
    <property type="match status" value="1"/>
</dbReference>
<evidence type="ECO:0000313" key="9">
    <source>
        <dbReference type="EMBL" id="EXC18127.1"/>
    </source>
</evidence>
<evidence type="ECO:0000313" key="10">
    <source>
        <dbReference type="Proteomes" id="UP000030645"/>
    </source>
</evidence>
<accession>W9RZ03</accession>
<keyword evidence="6" id="KW-0175">Coiled coil</keyword>
<evidence type="ECO:0000259" key="8">
    <source>
        <dbReference type="SMART" id="SM00415"/>
    </source>
</evidence>
<feature type="compositionally biased region" description="Low complexity" evidence="7">
    <location>
        <begin position="22"/>
        <end position="34"/>
    </location>
</feature>
<evidence type="ECO:0000256" key="1">
    <source>
        <dbReference type="ARBA" id="ARBA00004123"/>
    </source>
</evidence>
<dbReference type="OrthoDB" id="60033at2759"/>
<organism evidence="9 10">
    <name type="scientific">Morus notabilis</name>
    <dbReference type="NCBI Taxonomy" id="981085"/>
    <lineage>
        <taxon>Eukaryota</taxon>
        <taxon>Viridiplantae</taxon>
        <taxon>Streptophyta</taxon>
        <taxon>Embryophyta</taxon>
        <taxon>Tracheophyta</taxon>
        <taxon>Spermatophyta</taxon>
        <taxon>Magnoliopsida</taxon>
        <taxon>eudicotyledons</taxon>
        <taxon>Gunneridae</taxon>
        <taxon>Pentapetalae</taxon>
        <taxon>rosids</taxon>
        <taxon>fabids</taxon>
        <taxon>Rosales</taxon>
        <taxon>Moraceae</taxon>
        <taxon>Moreae</taxon>
        <taxon>Morus</taxon>
    </lineage>
</organism>
<evidence type="ECO:0000256" key="4">
    <source>
        <dbReference type="ARBA" id="ARBA00023242"/>
    </source>
</evidence>
<keyword evidence="2" id="KW-0346">Stress response</keyword>
<dbReference type="AlphaFoldDB" id="W9RZ03"/>
<dbReference type="STRING" id="981085.W9RZ03"/>
<feature type="domain" description="HSF-type DNA-binding" evidence="8">
    <location>
        <begin position="42"/>
        <end position="159"/>
    </location>
</feature>
<dbReference type="FunFam" id="1.10.10.10:FF:000660">
    <property type="entry name" value="Heat stress transcription factor A-6b"/>
    <property type="match status" value="1"/>
</dbReference>
<comment type="subcellular location">
    <subcellularLocation>
        <location evidence="1">Nucleus</location>
    </subcellularLocation>
</comment>
<keyword evidence="4" id="KW-0539">Nucleus</keyword>
<sequence length="236" mass="27032">MAKNEVLELDLNQYYGGGDQITSSSTTSSTTLSSGQSPMTKSPTPFLSKTYNLLEEGGAGIIMSSDHDRSIINGEYYAGSYKRSSVISWNEEGNGFVVWSPAEFSELLLPKYFKHNNFSSFVRQLNTYGFKKTSSKRWEFKHDKFQKGCKHMLVEITRKKCEPSVFPAFRKASDRDSAAATEENNRLQLMEENKNLRREKVELQTQIAHFKALEVKLLDCLSHYMGDHHNKFRRLC</sequence>
<dbReference type="InterPro" id="IPR036388">
    <property type="entry name" value="WH-like_DNA-bd_sf"/>
</dbReference>
<dbReference type="Gene3D" id="1.10.10.10">
    <property type="entry name" value="Winged helix-like DNA-binding domain superfamily/Winged helix DNA-binding domain"/>
    <property type="match status" value="1"/>
</dbReference>
<dbReference type="Proteomes" id="UP000030645">
    <property type="component" value="Unassembled WGS sequence"/>
</dbReference>
<gene>
    <name evidence="9" type="ORF">L484_014528</name>
</gene>
<dbReference type="EMBL" id="KE345830">
    <property type="protein sequence ID" value="EXC18127.1"/>
    <property type="molecule type" value="Genomic_DNA"/>
</dbReference>
<feature type="compositionally biased region" description="Polar residues" evidence="7">
    <location>
        <begin position="35"/>
        <end position="44"/>
    </location>
</feature>
<evidence type="ECO:0000256" key="3">
    <source>
        <dbReference type="ARBA" id="ARBA00023125"/>
    </source>
</evidence>
<dbReference type="GO" id="GO:0003700">
    <property type="term" value="F:DNA-binding transcription factor activity"/>
    <property type="evidence" value="ECO:0007669"/>
    <property type="project" value="InterPro"/>
</dbReference>
<evidence type="ECO:0000256" key="6">
    <source>
        <dbReference type="SAM" id="Coils"/>
    </source>
</evidence>
<evidence type="ECO:0000256" key="2">
    <source>
        <dbReference type="ARBA" id="ARBA00023016"/>
    </source>
</evidence>
<evidence type="ECO:0000256" key="7">
    <source>
        <dbReference type="SAM" id="MobiDB-lite"/>
    </source>
</evidence>
<keyword evidence="3" id="KW-0238">DNA-binding</keyword>
<dbReference type="eggNOG" id="KOG0627">
    <property type="taxonomic scope" value="Eukaryota"/>
</dbReference>
<dbReference type="SMART" id="SM00415">
    <property type="entry name" value="HSF"/>
    <property type="match status" value="1"/>
</dbReference>
<feature type="coiled-coil region" evidence="6">
    <location>
        <begin position="179"/>
        <end position="213"/>
    </location>
</feature>
<dbReference type="PANTHER" id="PTHR10015:SF308">
    <property type="entry name" value="HSF-TYPE DNA-BINDING DOMAIN-CONTAINING PROTEIN"/>
    <property type="match status" value="1"/>
</dbReference>
<dbReference type="GO" id="GO:0006357">
    <property type="term" value="P:regulation of transcription by RNA polymerase II"/>
    <property type="evidence" value="ECO:0007669"/>
    <property type="project" value="TreeGrafter"/>
</dbReference>
<comment type="similarity">
    <text evidence="5">Belongs to the HSF family.</text>
</comment>
<feature type="region of interest" description="Disordered" evidence="7">
    <location>
        <begin position="20"/>
        <end position="44"/>
    </location>
</feature>
<name>W9RZ03_9ROSA</name>
<protein>
    <submittedName>
        <fullName evidence="9">Heat stress transcription factor B-2a</fullName>
    </submittedName>
</protein>
<dbReference type="Pfam" id="PF00447">
    <property type="entry name" value="HSF_DNA-bind"/>
    <property type="match status" value="1"/>
</dbReference>
<dbReference type="SUPFAM" id="SSF46785">
    <property type="entry name" value="Winged helix' DNA-binding domain"/>
    <property type="match status" value="1"/>
</dbReference>
<dbReference type="InterPro" id="IPR036390">
    <property type="entry name" value="WH_DNA-bd_sf"/>
</dbReference>